<dbReference type="AlphaFoldDB" id="A0A927R2J2"/>
<dbReference type="EMBL" id="JADBEL010000004">
    <property type="protein sequence ID" value="MBE1553981.1"/>
    <property type="molecule type" value="Genomic_DNA"/>
</dbReference>
<reference evidence="1" key="1">
    <citation type="submission" date="2020-10" db="EMBL/GenBank/DDBJ databases">
        <title>Genomic Encyclopedia of Type Strains, Phase IV (KMG-IV): sequencing the most valuable type-strain genomes for metagenomic binning, comparative biology and taxonomic classification.</title>
        <authorList>
            <person name="Goeker M."/>
        </authorList>
    </citation>
    <scope>NUCLEOTIDE SEQUENCE</scope>
    <source>
        <strain evidence="1">DSM 13886</strain>
    </source>
</reference>
<keyword evidence="2" id="KW-1185">Reference proteome</keyword>
<name>A0A927R2J2_9BACL</name>
<gene>
    <name evidence="1" type="ORF">H4683_001056</name>
</gene>
<organism evidence="1 2">
    <name type="scientific">Sporosarcina limicola</name>
    <dbReference type="NCBI Taxonomy" id="34101"/>
    <lineage>
        <taxon>Bacteria</taxon>
        <taxon>Bacillati</taxon>
        <taxon>Bacillota</taxon>
        <taxon>Bacilli</taxon>
        <taxon>Bacillales</taxon>
        <taxon>Caryophanaceae</taxon>
        <taxon>Sporosarcina</taxon>
    </lineage>
</organism>
<sequence>MGSKSMYHKMVSNTELIGILSQYYDFEIVEANSNTNDNFFEVDVKVTIIAQDASGGVFALYGDGDVEDLPVIFISSEGQAGKVGKNIEKFLGIMITCPYWRDLLKFSGNGQLSEMLKSQPFLEDEILKDIPEIESVKNKVFSMLSMCGISKPVETLYESMESKPYVHVSSLEGEKFDSLFNKFVVTDNPLWKNKIQ</sequence>
<accession>A0A927R2J2</accession>
<proteinExistence type="predicted"/>
<protein>
    <submittedName>
        <fullName evidence="1">Uncharacterized protein</fullName>
    </submittedName>
</protein>
<dbReference type="Proteomes" id="UP000658225">
    <property type="component" value="Unassembled WGS sequence"/>
</dbReference>
<comment type="caution">
    <text evidence="1">The sequence shown here is derived from an EMBL/GenBank/DDBJ whole genome shotgun (WGS) entry which is preliminary data.</text>
</comment>
<evidence type="ECO:0000313" key="2">
    <source>
        <dbReference type="Proteomes" id="UP000658225"/>
    </source>
</evidence>
<evidence type="ECO:0000313" key="1">
    <source>
        <dbReference type="EMBL" id="MBE1553981.1"/>
    </source>
</evidence>
<dbReference type="RefSeq" id="WP_192597785.1">
    <property type="nucleotide sequence ID" value="NZ_JADBEL010000004.1"/>
</dbReference>